<evidence type="ECO:0000313" key="3">
    <source>
        <dbReference type="EMBL" id="GBP11247.1"/>
    </source>
</evidence>
<dbReference type="AlphaFoldDB" id="A0A4C1TCW8"/>
<protein>
    <submittedName>
        <fullName evidence="3">Uncharacterized protein</fullName>
    </submittedName>
</protein>
<evidence type="ECO:0000313" key="4">
    <source>
        <dbReference type="Proteomes" id="UP000299102"/>
    </source>
</evidence>
<keyword evidence="2" id="KW-1133">Transmembrane helix</keyword>
<sequence length="139" mass="15624">MYTRPNRLRNESVGTHSFDASSQVDGCSSRDRGTWNDASERTVIVSEIGIESGTESRIKKETRTRIKNRTGIENDNTVAPRARPGTFFTPHARLLQAFEFAFTPFVGGHLAYTRSTINFMLLVSPVWLVVSAALGRWQF</sequence>
<dbReference type="Proteomes" id="UP000299102">
    <property type="component" value="Unassembled WGS sequence"/>
</dbReference>
<organism evidence="3 4">
    <name type="scientific">Eumeta variegata</name>
    <name type="common">Bagworm moth</name>
    <name type="synonym">Eumeta japonica</name>
    <dbReference type="NCBI Taxonomy" id="151549"/>
    <lineage>
        <taxon>Eukaryota</taxon>
        <taxon>Metazoa</taxon>
        <taxon>Ecdysozoa</taxon>
        <taxon>Arthropoda</taxon>
        <taxon>Hexapoda</taxon>
        <taxon>Insecta</taxon>
        <taxon>Pterygota</taxon>
        <taxon>Neoptera</taxon>
        <taxon>Endopterygota</taxon>
        <taxon>Lepidoptera</taxon>
        <taxon>Glossata</taxon>
        <taxon>Ditrysia</taxon>
        <taxon>Tineoidea</taxon>
        <taxon>Psychidae</taxon>
        <taxon>Oiketicinae</taxon>
        <taxon>Eumeta</taxon>
    </lineage>
</organism>
<feature type="transmembrane region" description="Helical" evidence="2">
    <location>
        <begin position="119"/>
        <end position="137"/>
    </location>
</feature>
<keyword evidence="2" id="KW-0472">Membrane</keyword>
<dbReference type="EMBL" id="BGZK01000045">
    <property type="protein sequence ID" value="GBP11247.1"/>
    <property type="molecule type" value="Genomic_DNA"/>
</dbReference>
<feature type="compositionally biased region" description="Polar residues" evidence="1">
    <location>
        <begin position="12"/>
        <end position="26"/>
    </location>
</feature>
<reference evidence="3 4" key="1">
    <citation type="journal article" date="2019" name="Commun. Biol.">
        <title>The bagworm genome reveals a unique fibroin gene that provides high tensile strength.</title>
        <authorList>
            <person name="Kono N."/>
            <person name="Nakamura H."/>
            <person name="Ohtoshi R."/>
            <person name="Tomita M."/>
            <person name="Numata K."/>
            <person name="Arakawa K."/>
        </authorList>
    </citation>
    <scope>NUCLEOTIDE SEQUENCE [LARGE SCALE GENOMIC DNA]</scope>
</reference>
<name>A0A4C1TCW8_EUMVA</name>
<gene>
    <name evidence="3" type="ORF">EVAR_6056_1</name>
</gene>
<accession>A0A4C1TCW8</accession>
<evidence type="ECO:0000256" key="1">
    <source>
        <dbReference type="SAM" id="MobiDB-lite"/>
    </source>
</evidence>
<keyword evidence="2" id="KW-0812">Transmembrane</keyword>
<keyword evidence="4" id="KW-1185">Reference proteome</keyword>
<proteinExistence type="predicted"/>
<evidence type="ECO:0000256" key="2">
    <source>
        <dbReference type="SAM" id="Phobius"/>
    </source>
</evidence>
<comment type="caution">
    <text evidence="3">The sequence shown here is derived from an EMBL/GenBank/DDBJ whole genome shotgun (WGS) entry which is preliminary data.</text>
</comment>
<feature type="region of interest" description="Disordered" evidence="1">
    <location>
        <begin position="1"/>
        <end position="34"/>
    </location>
</feature>